<dbReference type="EMBL" id="LNYC01000006">
    <property type="protein sequence ID" value="KTD04068.1"/>
    <property type="molecule type" value="Genomic_DNA"/>
</dbReference>
<dbReference type="Proteomes" id="UP000054785">
    <property type="component" value="Unassembled WGS sequence"/>
</dbReference>
<evidence type="ECO:0000256" key="2">
    <source>
        <dbReference type="HAMAP-Rule" id="MF_00460"/>
    </source>
</evidence>
<dbReference type="SUPFAM" id="SSF54285">
    <property type="entry name" value="MoaD/ThiS"/>
    <property type="match status" value="1"/>
</dbReference>
<gene>
    <name evidence="3" type="ORF">Lgee_0311</name>
</gene>
<dbReference type="AlphaFoldDB" id="A0A0W0U7R9"/>
<dbReference type="InterPro" id="IPR005346">
    <property type="entry name" value="RnfH"/>
</dbReference>
<evidence type="ECO:0000256" key="1">
    <source>
        <dbReference type="ARBA" id="ARBA00010645"/>
    </source>
</evidence>
<accession>A0A0W0U7R9</accession>
<proteinExistence type="inferred from homology"/>
<dbReference type="HAMAP" id="MF_00460">
    <property type="entry name" value="UPF0125_RnfH"/>
    <property type="match status" value="1"/>
</dbReference>
<keyword evidence="4" id="KW-1185">Reference proteome</keyword>
<dbReference type="RefSeq" id="WP_035901873.1">
    <property type="nucleotide sequence ID" value="NZ_CAAAHN010000010.1"/>
</dbReference>
<dbReference type="Pfam" id="PF03658">
    <property type="entry name" value="Ub-RnfH"/>
    <property type="match status" value="1"/>
</dbReference>
<dbReference type="STRING" id="45065.Lgee_0311"/>
<dbReference type="Gene3D" id="3.10.20.280">
    <property type="entry name" value="RnfH-like"/>
    <property type="match status" value="1"/>
</dbReference>
<comment type="similarity">
    <text evidence="1 2">Belongs to the UPF0125 (RnfH) family.</text>
</comment>
<sequence length="94" mass="10346">MLQVEVVFVDAEGIAYHEAFSVEAGTTVGAVIQCSSFSARFPEIKDMALGTFGRAIAPETLVEDGMRVEICRALCLAPMERRRLRAVKKRRSGK</sequence>
<dbReference type="PATRIC" id="fig|45065.4.peg.329"/>
<reference evidence="3 4" key="1">
    <citation type="submission" date="2015-11" db="EMBL/GenBank/DDBJ databases">
        <title>Genomic analysis of 38 Legionella species identifies large and diverse effector repertoires.</title>
        <authorList>
            <person name="Burstein D."/>
            <person name="Amaro F."/>
            <person name="Zusman T."/>
            <person name="Lifshitz Z."/>
            <person name="Cohen O."/>
            <person name="Gilbert J.A."/>
            <person name="Pupko T."/>
            <person name="Shuman H.A."/>
            <person name="Segal G."/>
        </authorList>
    </citation>
    <scope>NUCLEOTIDE SEQUENCE [LARGE SCALE GENOMIC DNA]</scope>
    <source>
        <strain evidence="3 4">ATCC 49504</strain>
    </source>
</reference>
<protein>
    <recommendedName>
        <fullName evidence="2">UPF0125 protein Lgee_0311</fullName>
    </recommendedName>
</protein>
<evidence type="ECO:0000313" key="4">
    <source>
        <dbReference type="Proteomes" id="UP000054785"/>
    </source>
</evidence>
<comment type="caution">
    <text evidence="3">The sequence shown here is derived from an EMBL/GenBank/DDBJ whole genome shotgun (WGS) entry which is preliminary data.</text>
</comment>
<dbReference type="PANTHER" id="PTHR37483">
    <property type="entry name" value="UPF0125 PROTEIN RATB"/>
    <property type="match status" value="1"/>
</dbReference>
<organism evidence="3 4">
    <name type="scientific">Legionella geestiana</name>
    <dbReference type="NCBI Taxonomy" id="45065"/>
    <lineage>
        <taxon>Bacteria</taxon>
        <taxon>Pseudomonadati</taxon>
        <taxon>Pseudomonadota</taxon>
        <taxon>Gammaproteobacteria</taxon>
        <taxon>Legionellales</taxon>
        <taxon>Legionellaceae</taxon>
        <taxon>Legionella</taxon>
    </lineage>
</organism>
<name>A0A0W0U7R9_9GAMM</name>
<dbReference type="PANTHER" id="PTHR37483:SF1">
    <property type="entry name" value="UPF0125 PROTEIN RATB"/>
    <property type="match status" value="1"/>
</dbReference>
<dbReference type="InterPro" id="IPR016155">
    <property type="entry name" value="Mopterin_synth/thiamin_S_b"/>
</dbReference>
<dbReference type="InterPro" id="IPR037021">
    <property type="entry name" value="RnfH_sf"/>
</dbReference>
<evidence type="ECO:0000313" key="3">
    <source>
        <dbReference type="EMBL" id="KTD04068.1"/>
    </source>
</evidence>